<organism evidence="2 3">
    <name type="scientific">Pedobacter cryotolerans</name>
    <dbReference type="NCBI Taxonomy" id="2571270"/>
    <lineage>
        <taxon>Bacteria</taxon>
        <taxon>Pseudomonadati</taxon>
        <taxon>Bacteroidota</taxon>
        <taxon>Sphingobacteriia</taxon>
        <taxon>Sphingobacteriales</taxon>
        <taxon>Sphingobacteriaceae</taxon>
        <taxon>Pedobacter</taxon>
    </lineage>
</organism>
<keyword evidence="3" id="KW-1185">Reference proteome</keyword>
<dbReference type="RefSeq" id="WP_136876011.1">
    <property type="nucleotide sequence ID" value="NZ_SWBO01000003.1"/>
</dbReference>
<evidence type="ECO:0000313" key="3">
    <source>
        <dbReference type="Proteomes" id="UP000310477"/>
    </source>
</evidence>
<evidence type="ECO:0000259" key="1">
    <source>
        <dbReference type="Pfam" id="PF03724"/>
    </source>
</evidence>
<dbReference type="Pfam" id="PF03724">
    <property type="entry name" value="META"/>
    <property type="match status" value="1"/>
</dbReference>
<dbReference type="EMBL" id="SWBO01000003">
    <property type="protein sequence ID" value="TKC02047.1"/>
    <property type="molecule type" value="Genomic_DNA"/>
</dbReference>
<dbReference type="PROSITE" id="PS51257">
    <property type="entry name" value="PROKAR_LIPOPROTEIN"/>
    <property type="match status" value="1"/>
</dbReference>
<dbReference type="Proteomes" id="UP000310477">
    <property type="component" value="Unassembled WGS sequence"/>
</dbReference>
<dbReference type="PANTHER" id="PTHR35535">
    <property type="entry name" value="HEAT SHOCK PROTEIN HSLJ"/>
    <property type="match status" value="1"/>
</dbReference>
<dbReference type="InterPro" id="IPR005184">
    <property type="entry name" value="DUF306_Meta_HslJ"/>
</dbReference>
<name>A0A4V5NYE7_9SPHI</name>
<accession>A0A4V5NYE7</accession>
<protein>
    <submittedName>
        <fullName evidence="2">META domain-containing protein</fullName>
    </submittedName>
</protein>
<dbReference type="OrthoDB" id="880459at2"/>
<feature type="domain" description="DUF306" evidence="1">
    <location>
        <begin position="25"/>
        <end position="129"/>
    </location>
</feature>
<reference evidence="2 3" key="1">
    <citation type="submission" date="2019-04" db="EMBL/GenBank/DDBJ databases">
        <title>Pedobacter sp. AR-2-6 sp. nov., isolated from Arctic soil.</title>
        <authorList>
            <person name="Dahal R.H."/>
            <person name="Kim D.-U."/>
        </authorList>
    </citation>
    <scope>NUCLEOTIDE SEQUENCE [LARGE SCALE GENOMIC DNA]</scope>
    <source>
        <strain evidence="2 3">AR-2-6</strain>
    </source>
</reference>
<dbReference type="AlphaFoldDB" id="A0A4V5NYE7"/>
<proteinExistence type="predicted"/>
<sequence length="133" mass="14458">MKRLFLLFVMAIALQSCSEKMNGNNIAGISWVLSEWPGQTMPNTTKKATLAFGADNQVSGKSFCNGFGGTVSINGETIKFNELIGTMMYCEDVGQAEGKYTEGLRNANSFKVVNGKLQLLQDGKLLMVFSKGE</sequence>
<dbReference type="InterPro" id="IPR038670">
    <property type="entry name" value="HslJ-like_sf"/>
</dbReference>
<dbReference type="PANTHER" id="PTHR35535:SF2">
    <property type="entry name" value="DUF306 DOMAIN-CONTAINING PROTEIN"/>
    <property type="match status" value="1"/>
</dbReference>
<dbReference type="InterPro" id="IPR053147">
    <property type="entry name" value="Hsp_HslJ-like"/>
</dbReference>
<evidence type="ECO:0000313" key="2">
    <source>
        <dbReference type="EMBL" id="TKC02047.1"/>
    </source>
</evidence>
<gene>
    <name evidence="2" type="ORF">FA045_07330</name>
</gene>
<comment type="caution">
    <text evidence="2">The sequence shown here is derived from an EMBL/GenBank/DDBJ whole genome shotgun (WGS) entry which is preliminary data.</text>
</comment>
<dbReference type="Gene3D" id="2.40.128.270">
    <property type="match status" value="1"/>
</dbReference>